<dbReference type="AlphaFoldDB" id="A0A3M8XA76"/>
<organism evidence="9 10">
    <name type="scientific">Streptomyces botrytidirepellens</name>
    <dbReference type="NCBI Taxonomy" id="2486417"/>
    <lineage>
        <taxon>Bacteria</taxon>
        <taxon>Bacillati</taxon>
        <taxon>Actinomycetota</taxon>
        <taxon>Actinomycetes</taxon>
        <taxon>Kitasatosporales</taxon>
        <taxon>Streptomycetaceae</taxon>
        <taxon>Streptomyces</taxon>
    </lineage>
</organism>
<comment type="caution">
    <text evidence="9">The sequence shown here is derived from an EMBL/GenBank/DDBJ whole genome shotgun (WGS) entry which is preliminary data.</text>
</comment>
<evidence type="ECO:0000313" key="9">
    <source>
        <dbReference type="EMBL" id="RNG38389.1"/>
    </source>
</evidence>
<dbReference type="GO" id="GO:0005886">
    <property type="term" value="C:plasma membrane"/>
    <property type="evidence" value="ECO:0007669"/>
    <property type="project" value="UniProtKB-SubCell"/>
</dbReference>
<dbReference type="InterPro" id="IPR020846">
    <property type="entry name" value="MFS_dom"/>
</dbReference>
<feature type="domain" description="Major facilitator superfamily (MFS) profile" evidence="8">
    <location>
        <begin position="4"/>
        <end position="411"/>
    </location>
</feature>
<comment type="subcellular location">
    <subcellularLocation>
        <location evidence="1">Cell membrane</location>
        <topology evidence="1">Multi-pass membrane protein</topology>
    </subcellularLocation>
</comment>
<dbReference type="GO" id="GO:0005351">
    <property type="term" value="F:carbohydrate:proton symporter activity"/>
    <property type="evidence" value="ECO:0007669"/>
    <property type="project" value="TreeGrafter"/>
</dbReference>
<protein>
    <submittedName>
        <fullName evidence="9">MFS transporter</fullName>
    </submittedName>
</protein>
<evidence type="ECO:0000256" key="3">
    <source>
        <dbReference type="ARBA" id="ARBA00022692"/>
    </source>
</evidence>
<proteinExistence type="inferred from homology"/>
<evidence type="ECO:0000256" key="7">
    <source>
        <dbReference type="SAM" id="Phobius"/>
    </source>
</evidence>
<feature type="transmembrane region" description="Helical" evidence="7">
    <location>
        <begin position="160"/>
        <end position="179"/>
    </location>
</feature>
<dbReference type="InterPro" id="IPR005828">
    <property type="entry name" value="MFS_sugar_transport-like"/>
</dbReference>
<keyword evidence="5 7" id="KW-0472">Membrane</keyword>
<feature type="transmembrane region" description="Helical" evidence="7">
    <location>
        <begin position="134"/>
        <end position="154"/>
    </location>
</feature>
<evidence type="ECO:0000313" key="10">
    <source>
        <dbReference type="Proteomes" id="UP000275401"/>
    </source>
</evidence>
<dbReference type="InterPro" id="IPR050360">
    <property type="entry name" value="MFS_Sugar_Transporters"/>
</dbReference>
<name>A0A3M8XA76_9ACTN</name>
<feature type="transmembrane region" description="Helical" evidence="7">
    <location>
        <begin position="356"/>
        <end position="376"/>
    </location>
</feature>
<dbReference type="InterPro" id="IPR036259">
    <property type="entry name" value="MFS_trans_sf"/>
</dbReference>
<feature type="compositionally biased region" description="Basic residues" evidence="6">
    <location>
        <begin position="422"/>
        <end position="433"/>
    </location>
</feature>
<dbReference type="PROSITE" id="PS50850">
    <property type="entry name" value="MFS"/>
    <property type="match status" value="1"/>
</dbReference>
<feature type="transmembrane region" description="Helical" evidence="7">
    <location>
        <begin position="71"/>
        <end position="88"/>
    </location>
</feature>
<feature type="transmembrane region" description="Helical" evidence="7">
    <location>
        <begin position="12"/>
        <end position="31"/>
    </location>
</feature>
<keyword evidence="4 7" id="KW-1133">Transmembrane helix</keyword>
<dbReference type="Gene3D" id="1.20.1250.20">
    <property type="entry name" value="MFS general substrate transporter like domains"/>
    <property type="match status" value="1"/>
</dbReference>
<feature type="region of interest" description="Disordered" evidence="6">
    <location>
        <begin position="411"/>
        <end position="433"/>
    </location>
</feature>
<dbReference type="PROSITE" id="PS00217">
    <property type="entry name" value="SUGAR_TRANSPORT_2"/>
    <property type="match status" value="1"/>
</dbReference>
<evidence type="ECO:0000256" key="6">
    <source>
        <dbReference type="SAM" id="MobiDB-lite"/>
    </source>
</evidence>
<sequence length="433" mass="46250">MIKLTGLTVGGMFIDGYILGIIGTAIAAATAELNMSLFWEGLTGASALIGIFIGGPLGGWLADKLGRKPTFTLDLALFLVGSILQFFVDSTWQLFGVRLLMGIAIGADYSVSWPLLAEFAPARLRGRLMSLSEVAWYVGFMFAFCVGYAMSTVFSADWRIILGSSTVPALILFLARLGLPESPRWLMNQGRTEEAHRIAHDYLESPSDVLDLAGESTRQGTFGMLFSRDYWRTTTFVSVFWFCTVTPYFAIATFAASVLSDYGLGDGFGGALGLNGLALVGVLVSLALIERVGRRKLILPTQWVCAVVLLIIGLWTSAPPALVLTCFLVFAFANAIPTAITGVYPGEVFPTEIRGIGTGFGCAFSRVGAGLGTFLLPWSMHNLGPGPSMLIAAGVCVVGAVVSQVLAPETTGRPLSETSAPHRGRPRREKIPA</sequence>
<dbReference type="CDD" id="cd17316">
    <property type="entry name" value="MFS_SV2_like"/>
    <property type="match status" value="1"/>
</dbReference>
<dbReference type="Proteomes" id="UP000275401">
    <property type="component" value="Unassembled WGS sequence"/>
</dbReference>
<dbReference type="SUPFAM" id="SSF103473">
    <property type="entry name" value="MFS general substrate transporter"/>
    <property type="match status" value="1"/>
</dbReference>
<dbReference type="Pfam" id="PF00083">
    <property type="entry name" value="Sugar_tr"/>
    <property type="match status" value="1"/>
</dbReference>
<gene>
    <name evidence="9" type="ORF">EEJ42_01095</name>
</gene>
<keyword evidence="3 7" id="KW-0812">Transmembrane</keyword>
<dbReference type="PROSITE" id="PS00216">
    <property type="entry name" value="SUGAR_TRANSPORT_1"/>
    <property type="match status" value="1"/>
</dbReference>
<reference evidence="9 10" key="1">
    <citation type="submission" date="2018-11" db="EMBL/GenBank/DDBJ databases">
        <title>The Potential of Streptomyces as Biocontrol Agents against the Tomato grey mould, Botrytis cinerea (Gray mold) Frontiers in Microbiology.</title>
        <authorList>
            <person name="Li D."/>
        </authorList>
    </citation>
    <scope>NUCLEOTIDE SEQUENCE [LARGE SCALE GENOMIC DNA]</scope>
    <source>
        <strain evidence="9 10">NEAU-LD23</strain>
    </source>
</reference>
<dbReference type="PANTHER" id="PTHR48022:SF2">
    <property type="entry name" value="PLASTIDIC GLUCOSE TRANSPORTER 4"/>
    <property type="match status" value="1"/>
</dbReference>
<feature type="transmembrane region" description="Helical" evidence="7">
    <location>
        <begin position="321"/>
        <end position="344"/>
    </location>
</feature>
<evidence type="ECO:0000256" key="5">
    <source>
        <dbReference type="ARBA" id="ARBA00023136"/>
    </source>
</evidence>
<keyword evidence="10" id="KW-1185">Reference proteome</keyword>
<feature type="transmembrane region" description="Helical" evidence="7">
    <location>
        <begin position="37"/>
        <end position="59"/>
    </location>
</feature>
<feature type="transmembrane region" description="Helical" evidence="7">
    <location>
        <begin position="268"/>
        <end position="290"/>
    </location>
</feature>
<evidence type="ECO:0000256" key="4">
    <source>
        <dbReference type="ARBA" id="ARBA00022989"/>
    </source>
</evidence>
<evidence type="ECO:0000256" key="1">
    <source>
        <dbReference type="ARBA" id="ARBA00004651"/>
    </source>
</evidence>
<evidence type="ECO:0000259" key="8">
    <source>
        <dbReference type="PROSITE" id="PS50850"/>
    </source>
</evidence>
<feature type="transmembrane region" description="Helical" evidence="7">
    <location>
        <begin position="94"/>
        <end position="113"/>
    </location>
</feature>
<comment type="similarity">
    <text evidence="2">Belongs to the major facilitator superfamily. Sugar transporter (TC 2.A.1.1) family.</text>
</comment>
<feature type="transmembrane region" description="Helical" evidence="7">
    <location>
        <begin position="234"/>
        <end position="256"/>
    </location>
</feature>
<accession>A0A3M8XA76</accession>
<feature type="transmembrane region" description="Helical" evidence="7">
    <location>
        <begin position="297"/>
        <end position="315"/>
    </location>
</feature>
<evidence type="ECO:0000256" key="2">
    <source>
        <dbReference type="ARBA" id="ARBA00010992"/>
    </source>
</evidence>
<dbReference type="InterPro" id="IPR005829">
    <property type="entry name" value="Sugar_transporter_CS"/>
</dbReference>
<feature type="transmembrane region" description="Helical" evidence="7">
    <location>
        <begin position="388"/>
        <end position="407"/>
    </location>
</feature>
<dbReference type="PANTHER" id="PTHR48022">
    <property type="entry name" value="PLASTIDIC GLUCOSE TRANSPORTER 4"/>
    <property type="match status" value="1"/>
</dbReference>
<dbReference type="EMBL" id="RIBZ01000023">
    <property type="protein sequence ID" value="RNG38389.1"/>
    <property type="molecule type" value="Genomic_DNA"/>
</dbReference>